<accession>A0A814BDJ4</accession>
<protein>
    <submittedName>
        <fullName evidence="2">Uncharacterized protein</fullName>
    </submittedName>
</protein>
<dbReference type="EMBL" id="CAJNOC010002311">
    <property type="protein sequence ID" value="CAF0925474.1"/>
    <property type="molecule type" value="Genomic_DNA"/>
</dbReference>
<name>A0A814BDJ4_9BILA</name>
<keyword evidence="1" id="KW-0812">Transmembrane</keyword>
<organism evidence="2 3">
    <name type="scientific">Brachionus calyciflorus</name>
    <dbReference type="NCBI Taxonomy" id="104777"/>
    <lineage>
        <taxon>Eukaryota</taxon>
        <taxon>Metazoa</taxon>
        <taxon>Spiralia</taxon>
        <taxon>Gnathifera</taxon>
        <taxon>Rotifera</taxon>
        <taxon>Eurotatoria</taxon>
        <taxon>Monogononta</taxon>
        <taxon>Pseudotrocha</taxon>
        <taxon>Ploima</taxon>
        <taxon>Brachionidae</taxon>
        <taxon>Brachionus</taxon>
    </lineage>
</organism>
<proteinExistence type="predicted"/>
<keyword evidence="3" id="KW-1185">Reference proteome</keyword>
<dbReference type="AlphaFoldDB" id="A0A814BDJ4"/>
<feature type="transmembrane region" description="Helical" evidence="1">
    <location>
        <begin position="28"/>
        <end position="54"/>
    </location>
</feature>
<dbReference type="Proteomes" id="UP000663879">
    <property type="component" value="Unassembled WGS sequence"/>
</dbReference>
<keyword evidence="1" id="KW-0472">Membrane</keyword>
<gene>
    <name evidence="2" type="ORF">OXX778_LOCUS12616</name>
</gene>
<comment type="caution">
    <text evidence="2">The sequence shown here is derived from an EMBL/GenBank/DDBJ whole genome shotgun (WGS) entry which is preliminary data.</text>
</comment>
<evidence type="ECO:0000313" key="2">
    <source>
        <dbReference type="EMBL" id="CAF0925474.1"/>
    </source>
</evidence>
<sequence length="205" mass="23687">MNKVDSFSCLSPKPIIYSVLCTALCGSMVWLFGAIIVLSLFSSFGIFLFGFLLIENHNERSIERRPEHSYLIDLDRTLKESNVFSPKESTPSEKIRVKMEQDNDYFGYNLEENENNRTDRLNLGLNEESTPLRTKSILKKDKYFKGESQQLRFEDIGDRRVEYKDGLESLEPHHALETPQPPEALFQETNHFKGGLNNVTRDSML</sequence>
<evidence type="ECO:0000313" key="3">
    <source>
        <dbReference type="Proteomes" id="UP000663879"/>
    </source>
</evidence>
<evidence type="ECO:0000256" key="1">
    <source>
        <dbReference type="SAM" id="Phobius"/>
    </source>
</evidence>
<reference evidence="2" key="1">
    <citation type="submission" date="2021-02" db="EMBL/GenBank/DDBJ databases">
        <authorList>
            <person name="Nowell W R."/>
        </authorList>
    </citation>
    <scope>NUCLEOTIDE SEQUENCE</scope>
    <source>
        <strain evidence="2">Ploen Becks lab</strain>
    </source>
</reference>
<keyword evidence="1" id="KW-1133">Transmembrane helix</keyword>